<sequence>MVSLWPWKVSSPYLLSSSGRDESLTPLPHKQGDDLSPAEFEKALSTLATKITNTQAQLEKVRNNARRIKLLWTLYLAFAYLVYAIVLTLVVGWQNLGPWEWTGMAGGPVLIYVVRTAANAYYSFRLDTLETRLKDRQAERAKTIQKLKDATKYDSTLELLEKYGGSNEKRNRAKKQKDSNEGLPTQDNDGSKKKHRQSIDSGHLTGRTHLPPPPTANIQRPSTASGAPPNRQSQISGLRHQPISSPKSQPTEEFAPNAGPLPPTYTQYETNLGPPRWYDRILDLMLGEDETAPKNRIVLICGKCRLVNGQAPPGVKNVAEIGTWKCMGCGTINGEMDEGKKIIQEVLGTTKAPRNENGSTDERDSDRSSDVVKVEPAGGDTTQSETETRRNMQEFRAKRRDKKSQMVP</sequence>
<evidence type="ECO:0000313" key="2">
    <source>
        <dbReference type="Proteomes" id="UP001143856"/>
    </source>
</evidence>
<evidence type="ECO:0000313" key="1">
    <source>
        <dbReference type="EMBL" id="KAJ2991102.1"/>
    </source>
</evidence>
<dbReference type="Proteomes" id="UP001143856">
    <property type="component" value="Unassembled WGS sequence"/>
</dbReference>
<gene>
    <name evidence="1" type="ORF">NUW58_g2644</name>
</gene>
<reference evidence="1" key="1">
    <citation type="submission" date="2022-10" db="EMBL/GenBank/DDBJ databases">
        <title>Genome Sequence of Xylaria curta.</title>
        <authorList>
            <person name="Buettner E."/>
        </authorList>
    </citation>
    <scope>NUCLEOTIDE SEQUENCE</scope>
    <source>
        <strain evidence="1">Babe10</strain>
    </source>
</reference>
<proteinExistence type="predicted"/>
<dbReference type="EMBL" id="JAPDGR010000355">
    <property type="protein sequence ID" value="KAJ2991102.1"/>
    <property type="molecule type" value="Genomic_DNA"/>
</dbReference>
<comment type="caution">
    <text evidence="1">The sequence shown here is derived from an EMBL/GenBank/DDBJ whole genome shotgun (WGS) entry which is preliminary data.</text>
</comment>
<keyword evidence="2" id="KW-1185">Reference proteome</keyword>
<accession>A0ACC1PF44</accession>
<organism evidence="1 2">
    <name type="scientific">Xylaria curta</name>
    <dbReference type="NCBI Taxonomy" id="42375"/>
    <lineage>
        <taxon>Eukaryota</taxon>
        <taxon>Fungi</taxon>
        <taxon>Dikarya</taxon>
        <taxon>Ascomycota</taxon>
        <taxon>Pezizomycotina</taxon>
        <taxon>Sordariomycetes</taxon>
        <taxon>Xylariomycetidae</taxon>
        <taxon>Xylariales</taxon>
        <taxon>Xylariaceae</taxon>
        <taxon>Xylaria</taxon>
    </lineage>
</organism>
<name>A0ACC1PF44_9PEZI</name>
<protein>
    <submittedName>
        <fullName evidence="1">Uncharacterized protein</fullName>
    </submittedName>
</protein>